<feature type="compositionally biased region" description="Basic residues" evidence="1">
    <location>
        <begin position="125"/>
        <end position="134"/>
    </location>
</feature>
<dbReference type="AlphaFoldDB" id="A0A834PGR4"/>
<accession>A0A834PGR4</accession>
<proteinExistence type="predicted"/>
<evidence type="ECO:0000313" key="2">
    <source>
        <dbReference type="EMBL" id="KAF7439409.1"/>
    </source>
</evidence>
<gene>
    <name evidence="2" type="ORF">H0235_001800</name>
</gene>
<organism evidence="2 3">
    <name type="scientific">Vespula pensylvanica</name>
    <name type="common">Western yellow jacket</name>
    <name type="synonym">Wasp</name>
    <dbReference type="NCBI Taxonomy" id="30213"/>
    <lineage>
        <taxon>Eukaryota</taxon>
        <taxon>Metazoa</taxon>
        <taxon>Ecdysozoa</taxon>
        <taxon>Arthropoda</taxon>
        <taxon>Hexapoda</taxon>
        <taxon>Insecta</taxon>
        <taxon>Pterygota</taxon>
        <taxon>Neoptera</taxon>
        <taxon>Endopterygota</taxon>
        <taxon>Hymenoptera</taxon>
        <taxon>Apocrita</taxon>
        <taxon>Aculeata</taxon>
        <taxon>Vespoidea</taxon>
        <taxon>Vespidae</taxon>
        <taxon>Vespinae</taxon>
        <taxon>Vespula</taxon>
    </lineage>
</organism>
<evidence type="ECO:0000313" key="3">
    <source>
        <dbReference type="Proteomes" id="UP000600918"/>
    </source>
</evidence>
<name>A0A834PGR4_VESPE</name>
<keyword evidence="3" id="KW-1185">Reference proteome</keyword>
<dbReference type="Proteomes" id="UP000600918">
    <property type="component" value="Unassembled WGS sequence"/>
</dbReference>
<comment type="caution">
    <text evidence="2">The sequence shown here is derived from an EMBL/GenBank/DDBJ whole genome shotgun (WGS) entry which is preliminary data.</text>
</comment>
<reference evidence="2" key="1">
    <citation type="journal article" date="2020" name="G3 (Bethesda)">
        <title>High-Quality Assemblies for Three Invasive Social Wasps from the &lt;i&gt;Vespula&lt;/i&gt; Genus.</title>
        <authorList>
            <person name="Harrop T.W.R."/>
            <person name="Guhlin J."/>
            <person name="McLaughlin G.M."/>
            <person name="Permina E."/>
            <person name="Stockwell P."/>
            <person name="Gilligan J."/>
            <person name="Le Lec M.F."/>
            <person name="Gruber M.A.M."/>
            <person name="Quinn O."/>
            <person name="Lovegrove M."/>
            <person name="Duncan E.J."/>
            <person name="Remnant E.J."/>
            <person name="Van Eeckhoven J."/>
            <person name="Graham B."/>
            <person name="Knapp R.A."/>
            <person name="Langford K.W."/>
            <person name="Kronenberg Z."/>
            <person name="Press M.O."/>
            <person name="Eacker S.M."/>
            <person name="Wilson-Rankin E.E."/>
            <person name="Purcell J."/>
            <person name="Lester P.J."/>
            <person name="Dearden P.K."/>
        </authorList>
    </citation>
    <scope>NUCLEOTIDE SEQUENCE</scope>
    <source>
        <strain evidence="2">Volc-1</strain>
    </source>
</reference>
<dbReference type="EMBL" id="JACSDY010000001">
    <property type="protein sequence ID" value="KAF7439409.1"/>
    <property type="molecule type" value="Genomic_DNA"/>
</dbReference>
<protein>
    <submittedName>
        <fullName evidence="2">Uncharacterized protein</fullName>
    </submittedName>
</protein>
<feature type="region of interest" description="Disordered" evidence="1">
    <location>
        <begin position="103"/>
        <end position="134"/>
    </location>
</feature>
<evidence type="ECO:0000256" key="1">
    <source>
        <dbReference type="SAM" id="MobiDB-lite"/>
    </source>
</evidence>
<sequence length="134" mass="15543">MPEERKEAKAEFCRRGLPQLIPERRARCSSRVTSILSEPSATQTTSSYDRNAPWKLSNQGRHIGEFILRAELLRAENEAGLQSSQERLDFYIDWKKIVRSDLSEQKSRLETPRGVLLCGPDEKEKRKRKKKKEG</sequence>